<feature type="transmembrane region" description="Helical" evidence="1">
    <location>
        <begin position="35"/>
        <end position="59"/>
    </location>
</feature>
<protein>
    <submittedName>
        <fullName evidence="2">Uncharacterized protein</fullName>
    </submittedName>
</protein>
<feature type="transmembrane region" description="Helical" evidence="1">
    <location>
        <begin position="9"/>
        <end position="29"/>
    </location>
</feature>
<keyword evidence="1" id="KW-0472">Membrane</keyword>
<sequence length="163" mass="17764">MAIAVSTRVFAAAAAPYYVVSCVLCFFFVSRVSPLIIPLYNAIFPVLPYSLLVPLLSTLDSLISVSLLRCSTPTYPCRDHRVRRPRALVLPANELLIPSVPVLVSPFPSVLSTSYCVQCRGSGSPVAPDKCSRLRSCSVFCVHVQRSCIMTHALPKIPTIAKK</sequence>
<name>A0A371DDY9_9APHY</name>
<keyword evidence="3" id="KW-1185">Reference proteome</keyword>
<evidence type="ECO:0000313" key="3">
    <source>
        <dbReference type="Proteomes" id="UP000256964"/>
    </source>
</evidence>
<dbReference type="AlphaFoldDB" id="A0A371DDY9"/>
<keyword evidence="1" id="KW-0812">Transmembrane</keyword>
<evidence type="ECO:0000256" key="1">
    <source>
        <dbReference type="SAM" id="Phobius"/>
    </source>
</evidence>
<reference evidence="2 3" key="1">
    <citation type="journal article" date="2018" name="Biotechnol. Biofuels">
        <title>Integrative visual omics of the white-rot fungus Polyporus brumalis exposes the biotechnological potential of its oxidative enzymes for delignifying raw plant biomass.</title>
        <authorList>
            <person name="Miyauchi S."/>
            <person name="Rancon A."/>
            <person name="Drula E."/>
            <person name="Hage H."/>
            <person name="Chaduli D."/>
            <person name="Favel A."/>
            <person name="Grisel S."/>
            <person name="Henrissat B."/>
            <person name="Herpoel-Gimbert I."/>
            <person name="Ruiz-Duenas F.J."/>
            <person name="Chevret D."/>
            <person name="Hainaut M."/>
            <person name="Lin J."/>
            <person name="Wang M."/>
            <person name="Pangilinan J."/>
            <person name="Lipzen A."/>
            <person name="Lesage-Meessen L."/>
            <person name="Navarro D."/>
            <person name="Riley R."/>
            <person name="Grigoriev I.V."/>
            <person name="Zhou S."/>
            <person name="Raouche S."/>
            <person name="Rosso M.N."/>
        </authorList>
    </citation>
    <scope>NUCLEOTIDE SEQUENCE [LARGE SCALE GENOMIC DNA]</scope>
    <source>
        <strain evidence="2 3">BRFM 1820</strain>
    </source>
</reference>
<gene>
    <name evidence="2" type="ORF">OH76DRAFT_439139</name>
</gene>
<evidence type="ECO:0000313" key="2">
    <source>
        <dbReference type="EMBL" id="RDX50733.1"/>
    </source>
</evidence>
<dbReference type="EMBL" id="KZ857398">
    <property type="protein sequence ID" value="RDX50733.1"/>
    <property type="molecule type" value="Genomic_DNA"/>
</dbReference>
<accession>A0A371DDY9</accession>
<organism evidence="2 3">
    <name type="scientific">Lentinus brumalis</name>
    <dbReference type="NCBI Taxonomy" id="2498619"/>
    <lineage>
        <taxon>Eukaryota</taxon>
        <taxon>Fungi</taxon>
        <taxon>Dikarya</taxon>
        <taxon>Basidiomycota</taxon>
        <taxon>Agaricomycotina</taxon>
        <taxon>Agaricomycetes</taxon>
        <taxon>Polyporales</taxon>
        <taxon>Polyporaceae</taxon>
        <taxon>Lentinus</taxon>
    </lineage>
</organism>
<dbReference type="Proteomes" id="UP000256964">
    <property type="component" value="Unassembled WGS sequence"/>
</dbReference>
<keyword evidence="1" id="KW-1133">Transmembrane helix</keyword>
<proteinExistence type="predicted"/>